<comment type="caution">
    <text evidence="2">The sequence shown here is derived from an EMBL/GenBank/DDBJ whole genome shotgun (WGS) entry which is preliminary data.</text>
</comment>
<gene>
    <name evidence="2" type="ORF">GRI43_00340</name>
</gene>
<evidence type="ECO:0000313" key="3">
    <source>
        <dbReference type="Proteomes" id="UP000471435"/>
    </source>
</evidence>
<dbReference type="Proteomes" id="UP000471435">
    <property type="component" value="Unassembled WGS sequence"/>
</dbReference>
<dbReference type="OrthoDB" id="7502135at2"/>
<keyword evidence="1" id="KW-1133">Transmembrane helix</keyword>
<dbReference type="EMBL" id="WTYP01000001">
    <property type="protein sequence ID" value="MXP45839.1"/>
    <property type="molecule type" value="Genomic_DNA"/>
</dbReference>
<organism evidence="2 3">
    <name type="scientific">Pontixanthobacter luteolus</name>
    <dbReference type="NCBI Taxonomy" id="295089"/>
    <lineage>
        <taxon>Bacteria</taxon>
        <taxon>Pseudomonadati</taxon>
        <taxon>Pseudomonadota</taxon>
        <taxon>Alphaproteobacteria</taxon>
        <taxon>Sphingomonadales</taxon>
        <taxon>Erythrobacteraceae</taxon>
        <taxon>Pontixanthobacter</taxon>
    </lineage>
</organism>
<feature type="transmembrane region" description="Helical" evidence="1">
    <location>
        <begin position="162"/>
        <end position="186"/>
    </location>
</feature>
<protein>
    <recommendedName>
        <fullName evidence="4">GDT1 family protein</fullName>
    </recommendedName>
</protein>
<keyword evidence="3" id="KW-1185">Reference proteome</keyword>
<feature type="transmembrane region" description="Helical" evidence="1">
    <location>
        <begin position="35"/>
        <end position="57"/>
    </location>
</feature>
<keyword evidence="1" id="KW-0472">Membrane</keyword>
<sequence>MSAFLFSLVAVFLTSLGSRDQVLIARLSGVLGRNYALLVLGCLIAAGTAALMTAAGAHIGAMLPGPAKTMLAAFALIMASAELAWPNRVRKPVEPTRSLGAIGIVLLARQFGDASRFLIFAFAAGAGLSWFAGAGGAIGGIAAVALGWVLRGDLEAVLPLRTIRTVLAIVVGIAAAVIALSARGLIW</sequence>
<evidence type="ECO:0000256" key="1">
    <source>
        <dbReference type="SAM" id="Phobius"/>
    </source>
</evidence>
<feature type="transmembrane region" description="Helical" evidence="1">
    <location>
        <begin position="117"/>
        <end position="150"/>
    </location>
</feature>
<dbReference type="AlphaFoldDB" id="A0A6I4UVD7"/>
<proteinExistence type="predicted"/>
<accession>A0A6I4UVD7</accession>
<evidence type="ECO:0008006" key="4">
    <source>
        <dbReference type="Google" id="ProtNLM"/>
    </source>
</evidence>
<dbReference type="RefSeq" id="WP_160729145.1">
    <property type="nucleotide sequence ID" value="NZ_WTYP01000001.1"/>
</dbReference>
<name>A0A6I4UVD7_9SPHN</name>
<reference evidence="2 3" key="1">
    <citation type="submission" date="2019-12" db="EMBL/GenBank/DDBJ databases">
        <title>Genomic-based taxomic classification of the family Erythrobacteraceae.</title>
        <authorList>
            <person name="Xu L."/>
        </authorList>
    </citation>
    <scope>NUCLEOTIDE SEQUENCE [LARGE SCALE GENOMIC DNA]</scope>
    <source>
        <strain evidence="2 3">SW-109</strain>
    </source>
</reference>
<evidence type="ECO:0000313" key="2">
    <source>
        <dbReference type="EMBL" id="MXP45839.1"/>
    </source>
</evidence>
<keyword evidence="1" id="KW-0812">Transmembrane</keyword>